<feature type="coiled-coil region" evidence="2">
    <location>
        <begin position="81"/>
        <end position="310"/>
    </location>
</feature>
<evidence type="ECO:0000256" key="3">
    <source>
        <dbReference type="SAM" id="MobiDB-lite"/>
    </source>
</evidence>
<sequence length="371" mass="43722">METETPQQEWQQTVRGKKTPGKETFSASTTNDPEMEKDTEDLNKGLWKFCGIPEEETSKKAVLRSRIEEQYHLICILKRRADDAQKRCKGLEQLNRKLEELRTEDAAKLKAQTQRIQCLEERFMDLADNHEKMIRFKDEHKKQNMQLWEENKRLRQENETLFSQTVKEKEAEVLQLTSQARELSQQLDSSQEKCAYESRRAQEREKEMLEAQTQQASTYAREVDSLKKQLQCLQQKHQQTAAQVEQEESQQRAQGSELEAKLERAYREKEELLNLAVERGKALQEKQQEIQQLRKKLETAEKARQLAEERSVKEAAAVGGDLRVQELQRQLESSKLAYSELWLQFDAYRKHSQDLLTKEKELNVKLRHFIA</sequence>
<name>A0A8C4JI41_DRONO</name>
<protein>
    <submittedName>
        <fullName evidence="4">Coiled-coil domain containing 89</fullName>
    </submittedName>
</protein>
<dbReference type="PANTHER" id="PTHR34768:SF2">
    <property type="entry name" value="COILED-COIL DOMAIN CONTAINING 89"/>
    <property type="match status" value="1"/>
</dbReference>
<organism evidence="4 5">
    <name type="scientific">Dromaius novaehollandiae</name>
    <name type="common">Emu</name>
    <dbReference type="NCBI Taxonomy" id="8790"/>
    <lineage>
        <taxon>Eukaryota</taxon>
        <taxon>Metazoa</taxon>
        <taxon>Chordata</taxon>
        <taxon>Craniata</taxon>
        <taxon>Vertebrata</taxon>
        <taxon>Euteleostomi</taxon>
        <taxon>Archelosauria</taxon>
        <taxon>Archosauria</taxon>
        <taxon>Dinosauria</taxon>
        <taxon>Saurischia</taxon>
        <taxon>Theropoda</taxon>
        <taxon>Coelurosauria</taxon>
        <taxon>Aves</taxon>
        <taxon>Palaeognathae</taxon>
        <taxon>Casuariiformes</taxon>
        <taxon>Dromaiidae</taxon>
        <taxon>Dromaius</taxon>
    </lineage>
</organism>
<evidence type="ECO:0000313" key="5">
    <source>
        <dbReference type="Proteomes" id="UP000694423"/>
    </source>
</evidence>
<keyword evidence="5" id="KW-1185">Reference proteome</keyword>
<dbReference type="InterPro" id="IPR043450">
    <property type="entry name" value="CCDC89-like"/>
</dbReference>
<dbReference type="PANTHER" id="PTHR34768">
    <property type="entry name" value="COILED-COIL DOMAIN-CONTAINING PROTEIN 89"/>
    <property type="match status" value="1"/>
</dbReference>
<evidence type="ECO:0000256" key="1">
    <source>
        <dbReference type="ARBA" id="ARBA00023054"/>
    </source>
</evidence>
<reference evidence="4" key="2">
    <citation type="submission" date="2025-09" db="UniProtKB">
        <authorList>
            <consortium name="Ensembl"/>
        </authorList>
    </citation>
    <scope>IDENTIFICATION</scope>
</reference>
<dbReference type="Ensembl" id="ENSDNVT00000010097.1">
    <property type="protein sequence ID" value="ENSDNVP00000008371.1"/>
    <property type="gene ID" value="ENSDNVG00000005949.1"/>
</dbReference>
<reference evidence="4" key="1">
    <citation type="submission" date="2025-08" db="UniProtKB">
        <authorList>
            <consortium name="Ensembl"/>
        </authorList>
    </citation>
    <scope>IDENTIFICATION</scope>
</reference>
<accession>A0A8C4JI41</accession>
<dbReference type="AlphaFoldDB" id="A0A8C4JI41"/>
<keyword evidence="1 2" id="KW-0175">Coiled coil</keyword>
<proteinExistence type="predicted"/>
<dbReference type="Proteomes" id="UP000694423">
    <property type="component" value="Unplaced"/>
</dbReference>
<feature type="region of interest" description="Disordered" evidence="3">
    <location>
        <begin position="1"/>
        <end position="38"/>
    </location>
</feature>
<evidence type="ECO:0000256" key="2">
    <source>
        <dbReference type="SAM" id="Coils"/>
    </source>
</evidence>
<evidence type="ECO:0000313" key="4">
    <source>
        <dbReference type="Ensembl" id="ENSDNVP00000008371.1"/>
    </source>
</evidence>
<feature type="compositionally biased region" description="Low complexity" evidence="3">
    <location>
        <begin position="1"/>
        <end position="13"/>
    </location>
</feature>